<evidence type="ECO:0000313" key="2">
    <source>
        <dbReference type="EMBL" id="KAJ6634458.1"/>
    </source>
</evidence>
<dbReference type="EMBL" id="WJQU01000172">
    <property type="protein sequence ID" value="KAJ6634458.1"/>
    <property type="molecule type" value="Genomic_DNA"/>
</dbReference>
<keyword evidence="3" id="KW-1185">Reference proteome</keyword>
<evidence type="ECO:0000313" key="3">
    <source>
        <dbReference type="Proteomes" id="UP001151699"/>
    </source>
</evidence>
<gene>
    <name evidence="1" type="ORF">Bhyg_17121</name>
    <name evidence="2" type="ORF">Bhyg_17138</name>
</gene>
<accession>A0A9Q0MMH6</accession>
<sequence>MEDVNTTVFLKLGNQITRTKCAKKVTIQE</sequence>
<dbReference type="Proteomes" id="UP001151699">
    <property type="component" value="Unassembled WGS sequence"/>
</dbReference>
<comment type="caution">
    <text evidence="1">The sequence shown here is derived from an EMBL/GenBank/DDBJ whole genome shotgun (WGS) entry which is preliminary data.</text>
</comment>
<proteinExistence type="predicted"/>
<dbReference type="AlphaFoldDB" id="A0A9Q0MMH6"/>
<dbReference type="EMBL" id="WJQU01000793">
    <property type="protein sequence ID" value="KAJ6634252.1"/>
    <property type="molecule type" value="Genomic_DNA"/>
</dbReference>
<organism evidence="1 3">
    <name type="scientific">Pseudolycoriella hygida</name>
    <dbReference type="NCBI Taxonomy" id="35572"/>
    <lineage>
        <taxon>Eukaryota</taxon>
        <taxon>Metazoa</taxon>
        <taxon>Ecdysozoa</taxon>
        <taxon>Arthropoda</taxon>
        <taxon>Hexapoda</taxon>
        <taxon>Insecta</taxon>
        <taxon>Pterygota</taxon>
        <taxon>Neoptera</taxon>
        <taxon>Endopterygota</taxon>
        <taxon>Diptera</taxon>
        <taxon>Nematocera</taxon>
        <taxon>Sciaroidea</taxon>
        <taxon>Sciaridae</taxon>
        <taxon>Pseudolycoriella</taxon>
    </lineage>
</organism>
<evidence type="ECO:0000313" key="1">
    <source>
        <dbReference type="EMBL" id="KAJ6634252.1"/>
    </source>
</evidence>
<reference evidence="1" key="1">
    <citation type="submission" date="2022-07" db="EMBL/GenBank/DDBJ databases">
        <authorList>
            <person name="Trinca V."/>
            <person name="Uliana J.V.C."/>
            <person name="Torres T.T."/>
            <person name="Ward R.J."/>
            <person name="Monesi N."/>
        </authorList>
    </citation>
    <scope>NUCLEOTIDE SEQUENCE</scope>
    <source>
        <strain evidence="1">HSMRA1968</strain>
        <tissue evidence="1">Whole embryos</tissue>
    </source>
</reference>
<feature type="non-terminal residue" evidence="1">
    <location>
        <position position="29"/>
    </location>
</feature>
<name>A0A9Q0MMH6_9DIPT</name>
<protein>
    <submittedName>
        <fullName evidence="1">Uncharacterized protein</fullName>
    </submittedName>
</protein>